<name>A0A061FR22_THECC</name>
<dbReference type="HOGENOM" id="CLU_2727292_0_0_1"/>
<dbReference type="Gramene" id="EOY19358">
    <property type="protein sequence ID" value="EOY19358"/>
    <property type="gene ID" value="TCM_044434"/>
</dbReference>
<accession>A0A061FR22</accession>
<dbReference type="EMBL" id="CM001888">
    <property type="protein sequence ID" value="EOY19358.1"/>
    <property type="molecule type" value="Genomic_DNA"/>
</dbReference>
<sequence length="72" mass="8298">MLNIEGGRHRQYTGLGTKRAIRICAWLTLMPFTALVTFIIKDRKIDCPFLHPNAILELKTQLINSVFIDKIE</sequence>
<feature type="transmembrane region" description="Helical" evidence="1">
    <location>
        <begin position="20"/>
        <end position="40"/>
    </location>
</feature>
<dbReference type="InParanoid" id="A0A061FR22"/>
<organism evidence="2 3">
    <name type="scientific">Theobroma cacao</name>
    <name type="common">Cacao</name>
    <name type="synonym">Cocoa</name>
    <dbReference type="NCBI Taxonomy" id="3641"/>
    <lineage>
        <taxon>Eukaryota</taxon>
        <taxon>Viridiplantae</taxon>
        <taxon>Streptophyta</taxon>
        <taxon>Embryophyta</taxon>
        <taxon>Tracheophyta</taxon>
        <taxon>Spermatophyta</taxon>
        <taxon>Magnoliopsida</taxon>
        <taxon>eudicotyledons</taxon>
        <taxon>Gunneridae</taxon>
        <taxon>Pentapetalae</taxon>
        <taxon>rosids</taxon>
        <taxon>malvids</taxon>
        <taxon>Malvales</taxon>
        <taxon>Malvaceae</taxon>
        <taxon>Byttnerioideae</taxon>
        <taxon>Theobroma</taxon>
    </lineage>
</organism>
<keyword evidence="3" id="KW-1185">Reference proteome</keyword>
<gene>
    <name evidence="2" type="ORF">TCM_044434</name>
</gene>
<keyword evidence="1" id="KW-1133">Transmembrane helix</keyword>
<dbReference type="Proteomes" id="UP000026915">
    <property type="component" value="Chromosome 10"/>
</dbReference>
<evidence type="ECO:0000256" key="1">
    <source>
        <dbReference type="SAM" id="Phobius"/>
    </source>
</evidence>
<protein>
    <submittedName>
        <fullName evidence="2">Uncharacterized protein</fullName>
    </submittedName>
</protein>
<keyword evidence="1" id="KW-0472">Membrane</keyword>
<proteinExistence type="predicted"/>
<reference evidence="2 3" key="1">
    <citation type="journal article" date="2013" name="Genome Biol.">
        <title>The genome sequence of the most widely cultivated cacao type and its use to identify candidate genes regulating pod color.</title>
        <authorList>
            <person name="Motamayor J.C."/>
            <person name="Mockaitis K."/>
            <person name="Schmutz J."/>
            <person name="Haiminen N."/>
            <person name="Iii D.L."/>
            <person name="Cornejo O."/>
            <person name="Findley S.D."/>
            <person name="Zheng P."/>
            <person name="Utro F."/>
            <person name="Royaert S."/>
            <person name="Saski C."/>
            <person name="Jenkins J."/>
            <person name="Podicheti R."/>
            <person name="Zhao M."/>
            <person name="Scheffler B.E."/>
            <person name="Stack J.C."/>
            <person name="Feltus F.A."/>
            <person name="Mustiga G.M."/>
            <person name="Amores F."/>
            <person name="Phillips W."/>
            <person name="Marelli J.P."/>
            <person name="May G.D."/>
            <person name="Shapiro H."/>
            <person name="Ma J."/>
            <person name="Bustamante C.D."/>
            <person name="Schnell R.J."/>
            <person name="Main D."/>
            <person name="Gilbert D."/>
            <person name="Parida L."/>
            <person name="Kuhn D.N."/>
        </authorList>
    </citation>
    <scope>NUCLEOTIDE SEQUENCE [LARGE SCALE GENOMIC DNA]</scope>
    <source>
        <strain evidence="3">cv. Matina 1-6</strain>
    </source>
</reference>
<evidence type="ECO:0000313" key="2">
    <source>
        <dbReference type="EMBL" id="EOY19358.1"/>
    </source>
</evidence>
<evidence type="ECO:0000313" key="3">
    <source>
        <dbReference type="Proteomes" id="UP000026915"/>
    </source>
</evidence>
<keyword evidence="1" id="KW-0812">Transmembrane</keyword>
<dbReference type="AlphaFoldDB" id="A0A061FR22"/>